<protein>
    <submittedName>
        <fullName evidence="2">DUF998 domain-containing protein</fullName>
    </submittedName>
</protein>
<dbReference type="Proteomes" id="UP001595891">
    <property type="component" value="Unassembled WGS sequence"/>
</dbReference>
<keyword evidence="1" id="KW-0812">Transmembrane</keyword>
<organism evidence="2 3">
    <name type="scientific">Sphaerisporangium corydalis</name>
    <dbReference type="NCBI Taxonomy" id="1441875"/>
    <lineage>
        <taxon>Bacteria</taxon>
        <taxon>Bacillati</taxon>
        <taxon>Actinomycetota</taxon>
        <taxon>Actinomycetes</taxon>
        <taxon>Streptosporangiales</taxon>
        <taxon>Streptosporangiaceae</taxon>
        <taxon>Sphaerisporangium</taxon>
    </lineage>
</organism>
<feature type="transmembrane region" description="Helical" evidence="1">
    <location>
        <begin position="53"/>
        <end position="76"/>
    </location>
</feature>
<keyword evidence="1" id="KW-0472">Membrane</keyword>
<evidence type="ECO:0000313" key="3">
    <source>
        <dbReference type="Proteomes" id="UP001595891"/>
    </source>
</evidence>
<dbReference type="Pfam" id="PF06197">
    <property type="entry name" value="DUF998"/>
    <property type="match status" value="1"/>
</dbReference>
<name>A0ABV9ESG2_9ACTN</name>
<evidence type="ECO:0000256" key="1">
    <source>
        <dbReference type="SAM" id="Phobius"/>
    </source>
</evidence>
<evidence type="ECO:0000313" key="2">
    <source>
        <dbReference type="EMBL" id="MFC4591406.1"/>
    </source>
</evidence>
<gene>
    <name evidence="2" type="ORF">ACFO8L_35300</name>
</gene>
<feature type="transmembrane region" description="Helical" evidence="1">
    <location>
        <begin position="159"/>
        <end position="181"/>
    </location>
</feature>
<dbReference type="InterPro" id="IPR009339">
    <property type="entry name" value="DUF998"/>
</dbReference>
<keyword evidence="1" id="KW-1133">Transmembrane helix</keyword>
<sequence length="226" mass="23767">METPTRKTPARTGRALLVCGVAGPALFVIAFLVEGATRAGYDPLRHPVSSLSIGALGWTQMTNFIVTGALILAFAAGLRLRGLGWASVLIALVGIGLVGAGLFTCDPISGYPPGTPMTASVRTAHGILHDLFSTPVFTALPAACFVVARRFQVLGQKGWALYCLVNGVAVLAAFVLTSMGFAQNPALMPIGGLLQRLTLVIGQSWIAILALHLLRRPLAYPQARPR</sequence>
<accession>A0ABV9ESG2</accession>
<feature type="transmembrane region" description="Helical" evidence="1">
    <location>
        <begin position="193"/>
        <end position="214"/>
    </location>
</feature>
<dbReference type="RefSeq" id="WP_262844805.1">
    <property type="nucleotide sequence ID" value="NZ_JANZYP010000033.1"/>
</dbReference>
<feature type="transmembrane region" description="Helical" evidence="1">
    <location>
        <begin position="12"/>
        <end position="33"/>
    </location>
</feature>
<feature type="transmembrane region" description="Helical" evidence="1">
    <location>
        <begin position="124"/>
        <end position="147"/>
    </location>
</feature>
<feature type="transmembrane region" description="Helical" evidence="1">
    <location>
        <begin position="83"/>
        <end position="104"/>
    </location>
</feature>
<dbReference type="EMBL" id="JBHSFN010000032">
    <property type="protein sequence ID" value="MFC4591406.1"/>
    <property type="molecule type" value="Genomic_DNA"/>
</dbReference>
<reference evidence="3" key="1">
    <citation type="journal article" date="2019" name="Int. J. Syst. Evol. Microbiol.">
        <title>The Global Catalogue of Microorganisms (GCM) 10K type strain sequencing project: providing services to taxonomists for standard genome sequencing and annotation.</title>
        <authorList>
            <consortium name="The Broad Institute Genomics Platform"/>
            <consortium name="The Broad Institute Genome Sequencing Center for Infectious Disease"/>
            <person name="Wu L."/>
            <person name="Ma J."/>
        </authorList>
    </citation>
    <scope>NUCLEOTIDE SEQUENCE [LARGE SCALE GENOMIC DNA]</scope>
    <source>
        <strain evidence="3">CCUG 49560</strain>
    </source>
</reference>
<comment type="caution">
    <text evidence="2">The sequence shown here is derived from an EMBL/GenBank/DDBJ whole genome shotgun (WGS) entry which is preliminary data.</text>
</comment>
<proteinExistence type="predicted"/>
<keyword evidence="3" id="KW-1185">Reference proteome</keyword>